<proteinExistence type="predicted"/>
<protein>
    <submittedName>
        <fullName evidence="6">Glyoxylase, beta-lactamase superfamily II</fullName>
    </submittedName>
</protein>
<keyword evidence="2" id="KW-0479">Metal-binding</keyword>
<dbReference type="Pfam" id="PF00753">
    <property type="entry name" value="Lactamase_B"/>
    <property type="match status" value="1"/>
</dbReference>
<evidence type="ECO:0000256" key="2">
    <source>
        <dbReference type="ARBA" id="ARBA00022723"/>
    </source>
</evidence>
<dbReference type="PANTHER" id="PTHR46233">
    <property type="entry name" value="HYDROXYACYLGLUTATHIONE HYDROLASE GLOC"/>
    <property type="match status" value="1"/>
</dbReference>
<evidence type="ECO:0000259" key="5">
    <source>
        <dbReference type="SMART" id="SM00849"/>
    </source>
</evidence>
<gene>
    <name evidence="6" type="ORF">SAMN05421779_102734</name>
</gene>
<dbReference type="InterPro" id="IPR001279">
    <property type="entry name" value="Metallo-B-lactamas"/>
</dbReference>
<dbReference type="GO" id="GO:0016787">
    <property type="term" value="F:hydrolase activity"/>
    <property type="evidence" value="ECO:0007669"/>
    <property type="project" value="UniProtKB-KW"/>
</dbReference>
<dbReference type="Gene3D" id="3.60.15.10">
    <property type="entry name" value="Ribonuclease Z/Hydroxyacylglutathione hydrolase-like"/>
    <property type="match status" value="1"/>
</dbReference>
<name>A0A1N7KEH3_9PROT</name>
<comment type="cofactor">
    <cofactor evidence="1">
        <name>Zn(2+)</name>
        <dbReference type="ChEBI" id="CHEBI:29105"/>
    </cofactor>
</comment>
<evidence type="ECO:0000256" key="3">
    <source>
        <dbReference type="ARBA" id="ARBA00022801"/>
    </source>
</evidence>
<dbReference type="EMBL" id="FTOA01000002">
    <property type="protein sequence ID" value="SIS59965.1"/>
    <property type="molecule type" value="Genomic_DNA"/>
</dbReference>
<keyword evidence="3" id="KW-0378">Hydrolase</keyword>
<evidence type="ECO:0000256" key="1">
    <source>
        <dbReference type="ARBA" id="ARBA00001947"/>
    </source>
</evidence>
<keyword evidence="7" id="KW-1185">Reference proteome</keyword>
<dbReference type="CDD" id="cd06262">
    <property type="entry name" value="metallo-hydrolase-like_MBL-fold"/>
    <property type="match status" value="1"/>
</dbReference>
<dbReference type="Proteomes" id="UP000185678">
    <property type="component" value="Unassembled WGS sequence"/>
</dbReference>
<dbReference type="AlphaFoldDB" id="A0A1N7KEH3"/>
<dbReference type="PANTHER" id="PTHR46233:SF3">
    <property type="entry name" value="HYDROXYACYLGLUTATHIONE HYDROLASE GLOC"/>
    <property type="match status" value="1"/>
</dbReference>
<evidence type="ECO:0000256" key="4">
    <source>
        <dbReference type="ARBA" id="ARBA00022833"/>
    </source>
</evidence>
<dbReference type="InterPro" id="IPR036866">
    <property type="entry name" value="RibonucZ/Hydroxyglut_hydro"/>
</dbReference>
<dbReference type="GO" id="GO:0046872">
    <property type="term" value="F:metal ion binding"/>
    <property type="evidence" value="ECO:0007669"/>
    <property type="project" value="UniProtKB-KW"/>
</dbReference>
<dbReference type="InterPro" id="IPR051453">
    <property type="entry name" value="MBL_Glyoxalase_II"/>
</dbReference>
<evidence type="ECO:0000313" key="7">
    <source>
        <dbReference type="Proteomes" id="UP000185678"/>
    </source>
</evidence>
<accession>A0A1N7KEH3</accession>
<feature type="domain" description="Metallo-beta-lactamase" evidence="5">
    <location>
        <begin position="23"/>
        <end position="198"/>
    </location>
</feature>
<dbReference type="STRING" id="80876.SAMN05421779_102734"/>
<evidence type="ECO:0000313" key="6">
    <source>
        <dbReference type="EMBL" id="SIS59965.1"/>
    </source>
</evidence>
<reference evidence="6 7" key="1">
    <citation type="submission" date="2017-01" db="EMBL/GenBank/DDBJ databases">
        <authorList>
            <person name="Mah S.A."/>
            <person name="Swanson W.J."/>
            <person name="Moy G.W."/>
            <person name="Vacquier V.D."/>
        </authorList>
    </citation>
    <scope>NUCLEOTIDE SEQUENCE [LARGE SCALE GENOMIC DNA]</scope>
    <source>
        <strain evidence="6 7">DSM 11589</strain>
    </source>
</reference>
<sequence length="220" mass="23247">MAEQTFQFGDYELRQVVTAPPYYENCYVVHHRPTASTMIVDPGASPREILAAADRMGGTVTAILLTHGHPDHVAGLQQVADSTKAPVYAHRNEQVILDAAAEWGMALLRTALTVPPVTYFADQAVLDLAGGVTVVATPGHTPGGVCYSFPGFALTGDTLFDHGFGRTDFPGGDPAHLRASITAFLDAVAPEDQLFSGHGGPWAAAVARVWWHNGGAAMLG</sequence>
<organism evidence="6 7">
    <name type="scientific">Insolitispirillum peregrinum</name>
    <dbReference type="NCBI Taxonomy" id="80876"/>
    <lineage>
        <taxon>Bacteria</taxon>
        <taxon>Pseudomonadati</taxon>
        <taxon>Pseudomonadota</taxon>
        <taxon>Alphaproteobacteria</taxon>
        <taxon>Rhodospirillales</taxon>
        <taxon>Novispirillaceae</taxon>
        <taxon>Insolitispirillum</taxon>
    </lineage>
</organism>
<dbReference type="SMART" id="SM00849">
    <property type="entry name" value="Lactamase_B"/>
    <property type="match status" value="1"/>
</dbReference>
<keyword evidence="4" id="KW-0862">Zinc</keyword>
<dbReference type="RefSeq" id="WP_076399551.1">
    <property type="nucleotide sequence ID" value="NZ_FTOA01000002.1"/>
</dbReference>
<dbReference type="SUPFAM" id="SSF56281">
    <property type="entry name" value="Metallo-hydrolase/oxidoreductase"/>
    <property type="match status" value="1"/>
</dbReference>